<organism evidence="2 3">
    <name type="scientific">Caligus rogercresseyi</name>
    <name type="common">Sea louse</name>
    <dbReference type="NCBI Taxonomy" id="217165"/>
    <lineage>
        <taxon>Eukaryota</taxon>
        <taxon>Metazoa</taxon>
        <taxon>Ecdysozoa</taxon>
        <taxon>Arthropoda</taxon>
        <taxon>Crustacea</taxon>
        <taxon>Multicrustacea</taxon>
        <taxon>Hexanauplia</taxon>
        <taxon>Copepoda</taxon>
        <taxon>Siphonostomatoida</taxon>
        <taxon>Caligidae</taxon>
        <taxon>Caligus</taxon>
    </lineage>
</organism>
<gene>
    <name evidence="2" type="ORF">FKW44_004732</name>
</gene>
<feature type="non-terminal residue" evidence="2">
    <location>
        <position position="110"/>
    </location>
</feature>
<dbReference type="PANTHER" id="PTHR33861:SF5">
    <property type="entry name" value="GAMMA-TUBULIN COMPLEX COMPONENT"/>
    <property type="match status" value="1"/>
</dbReference>
<protein>
    <submittedName>
        <fullName evidence="2">Uncharacterized protein</fullName>
    </submittedName>
</protein>
<dbReference type="OrthoDB" id="5978002at2759"/>
<dbReference type="PANTHER" id="PTHR33861">
    <property type="entry name" value="PROTEIN CBG18333"/>
    <property type="match status" value="1"/>
</dbReference>
<dbReference type="GO" id="GO:0005634">
    <property type="term" value="C:nucleus"/>
    <property type="evidence" value="ECO:0007669"/>
    <property type="project" value="TreeGrafter"/>
</dbReference>
<evidence type="ECO:0000313" key="3">
    <source>
        <dbReference type="Proteomes" id="UP000595437"/>
    </source>
</evidence>
<name>A0A7T8HM12_CALRO</name>
<proteinExistence type="predicted"/>
<dbReference type="GO" id="GO:0007141">
    <property type="term" value="P:male meiosis I"/>
    <property type="evidence" value="ECO:0007669"/>
    <property type="project" value="TreeGrafter"/>
</dbReference>
<dbReference type="InterPro" id="IPR027963">
    <property type="entry name" value="MEIOC"/>
</dbReference>
<evidence type="ECO:0000313" key="2">
    <source>
        <dbReference type="EMBL" id="QQP52551.1"/>
    </source>
</evidence>
<dbReference type="EMBL" id="CP045892">
    <property type="protein sequence ID" value="QQP52551.1"/>
    <property type="molecule type" value="Genomic_DNA"/>
</dbReference>
<accession>A0A7T8HM12</accession>
<dbReference type="AlphaFoldDB" id="A0A7T8HM12"/>
<reference evidence="3" key="1">
    <citation type="submission" date="2021-01" db="EMBL/GenBank/DDBJ databases">
        <title>Caligus Genome Assembly.</title>
        <authorList>
            <person name="Gallardo-Escarate C."/>
        </authorList>
    </citation>
    <scope>NUCLEOTIDE SEQUENCE [LARGE SCALE GENOMIC DNA]</scope>
</reference>
<keyword evidence="3" id="KW-1185">Reference proteome</keyword>
<dbReference type="Proteomes" id="UP000595437">
    <property type="component" value="Chromosome 3"/>
</dbReference>
<dbReference type="GO" id="GO:0007144">
    <property type="term" value="P:female meiosis I"/>
    <property type="evidence" value="ECO:0007669"/>
    <property type="project" value="TreeGrafter"/>
</dbReference>
<dbReference type="Pfam" id="PF15189">
    <property type="entry name" value="MEIOC"/>
    <property type="match status" value="1"/>
</dbReference>
<evidence type="ECO:0000256" key="1">
    <source>
        <dbReference type="SAM" id="MobiDB-lite"/>
    </source>
</evidence>
<sequence>MFKHLEKERKRTEAQLARAFPGQRVSSSNSVSFPRLPPNPSKVDRLIIDQLREHARVATLLAKMERLRGGRPLHRSIKESLELWMDTIKAVQVKRRDEILNAEVHPFEEK</sequence>
<feature type="compositionally biased region" description="Basic and acidic residues" evidence="1">
    <location>
        <begin position="1"/>
        <end position="13"/>
    </location>
</feature>
<feature type="region of interest" description="Disordered" evidence="1">
    <location>
        <begin position="1"/>
        <end position="37"/>
    </location>
</feature>
<dbReference type="GO" id="GO:0005737">
    <property type="term" value="C:cytoplasm"/>
    <property type="evidence" value="ECO:0007669"/>
    <property type="project" value="TreeGrafter"/>
</dbReference>
<dbReference type="GO" id="GO:0048255">
    <property type="term" value="P:mRNA stabilization"/>
    <property type="evidence" value="ECO:0007669"/>
    <property type="project" value="TreeGrafter"/>
</dbReference>